<feature type="region of interest" description="Disordered" evidence="1">
    <location>
        <begin position="1"/>
        <end position="55"/>
    </location>
</feature>
<gene>
    <name evidence="2" type="ORF">C8J55DRAFT_378455</name>
</gene>
<name>A0A9W9DM40_9AGAR</name>
<reference evidence="2" key="2">
    <citation type="journal article" date="2023" name="Proc. Natl. Acad. Sci. U.S.A.">
        <title>A global phylogenomic analysis of the shiitake genus Lentinula.</title>
        <authorList>
            <person name="Sierra-Patev S."/>
            <person name="Min B."/>
            <person name="Naranjo-Ortiz M."/>
            <person name="Looney B."/>
            <person name="Konkel Z."/>
            <person name="Slot J.C."/>
            <person name="Sakamoto Y."/>
            <person name="Steenwyk J.L."/>
            <person name="Rokas A."/>
            <person name="Carro J."/>
            <person name="Camarero S."/>
            <person name="Ferreira P."/>
            <person name="Molpeceres G."/>
            <person name="Ruiz-Duenas F.J."/>
            <person name="Serrano A."/>
            <person name="Henrissat B."/>
            <person name="Drula E."/>
            <person name="Hughes K.W."/>
            <person name="Mata J.L."/>
            <person name="Ishikawa N.K."/>
            <person name="Vargas-Isla R."/>
            <person name="Ushijima S."/>
            <person name="Smith C.A."/>
            <person name="Donoghue J."/>
            <person name="Ahrendt S."/>
            <person name="Andreopoulos W."/>
            <person name="He G."/>
            <person name="LaButti K."/>
            <person name="Lipzen A."/>
            <person name="Ng V."/>
            <person name="Riley R."/>
            <person name="Sandor L."/>
            <person name="Barry K."/>
            <person name="Martinez A.T."/>
            <person name="Xiao Y."/>
            <person name="Gibbons J.G."/>
            <person name="Terashima K."/>
            <person name="Grigoriev I.V."/>
            <person name="Hibbett D."/>
        </authorList>
    </citation>
    <scope>NUCLEOTIDE SEQUENCE</scope>
    <source>
        <strain evidence="2">Sp2 HRB7682 ss15</strain>
    </source>
</reference>
<dbReference type="EMBL" id="JANVFS010000020">
    <property type="protein sequence ID" value="KAJ4476325.1"/>
    <property type="molecule type" value="Genomic_DNA"/>
</dbReference>
<organism evidence="2 3">
    <name type="scientific">Lentinula lateritia</name>
    <dbReference type="NCBI Taxonomy" id="40482"/>
    <lineage>
        <taxon>Eukaryota</taxon>
        <taxon>Fungi</taxon>
        <taxon>Dikarya</taxon>
        <taxon>Basidiomycota</taxon>
        <taxon>Agaricomycotina</taxon>
        <taxon>Agaricomycetes</taxon>
        <taxon>Agaricomycetidae</taxon>
        <taxon>Agaricales</taxon>
        <taxon>Marasmiineae</taxon>
        <taxon>Omphalotaceae</taxon>
        <taxon>Lentinula</taxon>
    </lineage>
</organism>
<evidence type="ECO:0000313" key="3">
    <source>
        <dbReference type="Proteomes" id="UP001150238"/>
    </source>
</evidence>
<evidence type="ECO:0000256" key="1">
    <source>
        <dbReference type="SAM" id="MobiDB-lite"/>
    </source>
</evidence>
<comment type="caution">
    <text evidence="2">The sequence shown here is derived from an EMBL/GenBank/DDBJ whole genome shotgun (WGS) entry which is preliminary data.</text>
</comment>
<feature type="non-terminal residue" evidence="2">
    <location>
        <position position="134"/>
    </location>
</feature>
<protein>
    <submittedName>
        <fullName evidence="2">Uncharacterized protein</fullName>
    </submittedName>
</protein>
<dbReference type="Proteomes" id="UP001150238">
    <property type="component" value="Unassembled WGS sequence"/>
</dbReference>
<proteinExistence type="predicted"/>
<reference evidence="2" key="1">
    <citation type="submission" date="2022-08" db="EMBL/GenBank/DDBJ databases">
        <authorList>
            <consortium name="DOE Joint Genome Institute"/>
            <person name="Min B."/>
            <person name="Riley R."/>
            <person name="Sierra-Patev S."/>
            <person name="Naranjo-Ortiz M."/>
            <person name="Looney B."/>
            <person name="Konkel Z."/>
            <person name="Slot J.C."/>
            <person name="Sakamoto Y."/>
            <person name="Steenwyk J.L."/>
            <person name="Rokas A."/>
            <person name="Carro J."/>
            <person name="Camarero S."/>
            <person name="Ferreira P."/>
            <person name="Molpeceres G."/>
            <person name="Ruiz-Duenas F.J."/>
            <person name="Serrano A."/>
            <person name="Henrissat B."/>
            <person name="Drula E."/>
            <person name="Hughes K.W."/>
            <person name="Mata J.L."/>
            <person name="Ishikawa N.K."/>
            <person name="Vargas-Isla R."/>
            <person name="Ushijima S."/>
            <person name="Smith C.A."/>
            <person name="Ahrendt S."/>
            <person name="Andreopoulos W."/>
            <person name="He G."/>
            <person name="Labutti K."/>
            <person name="Lipzen A."/>
            <person name="Ng V."/>
            <person name="Sandor L."/>
            <person name="Barry K."/>
            <person name="Martinez A.T."/>
            <person name="Xiao Y."/>
            <person name="Gibbons J.G."/>
            <person name="Terashima K."/>
            <person name="Hibbett D.S."/>
            <person name="Grigoriev I.V."/>
        </authorList>
    </citation>
    <scope>NUCLEOTIDE SEQUENCE</scope>
    <source>
        <strain evidence="2">Sp2 HRB7682 ss15</strain>
    </source>
</reference>
<evidence type="ECO:0000313" key="2">
    <source>
        <dbReference type="EMBL" id="KAJ4476325.1"/>
    </source>
</evidence>
<sequence>MIPRAAKRLETTSLLSRQGLPRPARLYSTPSRKSSAPAAATRQVPQSSYPSFFPRAGKDAVSHNFPTDMENFLKNPPRYTLLPTPLPSISTTASTKNSTWLVDSATQDSLAVIDACLYQLFDVPRAKGIFDRLR</sequence>
<dbReference type="AlphaFoldDB" id="A0A9W9DM40"/>
<accession>A0A9W9DM40</accession>